<protein>
    <submittedName>
        <fullName evidence="1">3-oxoacyl-[acyl-carrier-protein] reductase FabG</fullName>
        <ecNumber evidence="1">1.1.1.100</ecNumber>
    </submittedName>
</protein>
<keyword evidence="1" id="KW-0560">Oxidoreductase</keyword>
<dbReference type="Proteomes" id="UP000494205">
    <property type="component" value="Unassembled WGS sequence"/>
</dbReference>
<dbReference type="Gene3D" id="3.40.50.720">
    <property type="entry name" value="NAD(P)-binding Rossmann-like Domain"/>
    <property type="match status" value="1"/>
</dbReference>
<accession>A0A6J5CVA6</accession>
<gene>
    <name evidence="1" type="primary">fabG_19</name>
    <name evidence="1" type="ORF">LMG27174_07170</name>
</gene>
<dbReference type="InterPro" id="IPR036291">
    <property type="entry name" value="NAD(P)-bd_dom_sf"/>
</dbReference>
<sequence>MASKLGLDGKAILQTNVTDRNQVKARVDRAVELHGRILLNNAGLMPSSMLDRLKIDEWDRMIDVNIKGVLYGIGSLRCSTCRRRKAARLSTSRLSLAVRWGLEAQSTPVRSGQYVRFRKDFARKSNPGTSARPSFRLGRSRLN</sequence>
<name>A0A6J5CVA6_9BURK</name>
<dbReference type="GO" id="GO:0004316">
    <property type="term" value="F:3-oxoacyl-[acyl-carrier-protein] reductase (NADPH) activity"/>
    <property type="evidence" value="ECO:0007669"/>
    <property type="project" value="UniProtKB-EC"/>
</dbReference>
<dbReference type="Pfam" id="PF00106">
    <property type="entry name" value="adh_short"/>
    <property type="match status" value="1"/>
</dbReference>
<organism evidence="1 2">
    <name type="scientific">Paraburkholderia rhynchosiae</name>
    <dbReference type="NCBI Taxonomy" id="487049"/>
    <lineage>
        <taxon>Bacteria</taxon>
        <taxon>Pseudomonadati</taxon>
        <taxon>Pseudomonadota</taxon>
        <taxon>Betaproteobacteria</taxon>
        <taxon>Burkholderiales</taxon>
        <taxon>Burkholderiaceae</taxon>
        <taxon>Paraburkholderia</taxon>
    </lineage>
</organism>
<evidence type="ECO:0000313" key="1">
    <source>
        <dbReference type="EMBL" id="CAB3744389.1"/>
    </source>
</evidence>
<dbReference type="AlphaFoldDB" id="A0A6J5CVA6"/>
<proteinExistence type="predicted"/>
<dbReference type="SUPFAM" id="SSF51735">
    <property type="entry name" value="NAD(P)-binding Rossmann-fold domains"/>
    <property type="match status" value="1"/>
</dbReference>
<evidence type="ECO:0000313" key="2">
    <source>
        <dbReference type="Proteomes" id="UP000494205"/>
    </source>
</evidence>
<dbReference type="EMBL" id="CADIJZ010000070">
    <property type="protein sequence ID" value="CAB3744389.1"/>
    <property type="molecule type" value="Genomic_DNA"/>
</dbReference>
<dbReference type="EC" id="1.1.1.100" evidence="1"/>
<dbReference type="InterPro" id="IPR002347">
    <property type="entry name" value="SDR_fam"/>
</dbReference>
<dbReference type="CDD" id="cd05233">
    <property type="entry name" value="SDR_c"/>
    <property type="match status" value="1"/>
</dbReference>
<reference evidence="1 2" key="1">
    <citation type="submission" date="2020-04" db="EMBL/GenBank/DDBJ databases">
        <authorList>
            <person name="De Canck E."/>
        </authorList>
    </citation>
    <scope>NUCLEOTIDE SEQUENCE [LARGE SCALE GENOMIC DNA]</scope>
    <source>
        <strain evidence="1 2">LMG 27174</strain>
    </source>
</reference>